<dbReference type="EMBL" id="WDER01000013">
    <property type="protein sequence ID" value="KAB6084691.1"/>
    <property type="molecule type" value="Genomic_DNA"/>
</dbReference>
<keyword evidence="2" id="KW-0560">Oxidoreductase</keyword>
<dbReference type="Pfam" id="PF08240">
    <property type="entry name" value="ADH_N"/>
    <property type="match status" value="1"/>
</dbReference>
<comment type="caution">
    <text evidence="4">The sequence shown here is derived from an EMBL/GenBank/DDBJ whole genome shotgun (WGS) entry which is preliminary data.</text>
</comment>
<dbReference type="SMART" id="SM00829">
    <property type="entry name" value="PKS_ER"/>
    <property type="match status" value="1"/>
</dbReference>
<dbReference type="Gene3D" id="3.40.50.720">
    <property type="entry name" value="NAD(P)-binding Rossmann-like Domain"/>
    <property type="match status" value="1"/>
</dbReference>
<dbReference type="AlphaFoldDB" id="A0A4Q5DCI4"/>
<evidence type="ECO:0000259" key="3">
    <source>
        <dbReference type="SMART" id="SM00829"/>
    </source>
</evidence>
<accession>A0A4Q5DCI4</accession>
<gene>
    <name evidence="4" type="ORF">GA560_06925</name>
</gene>
<dbReference type="GO" id="GO:0070402">
    <property type="term" value="F:NADPH binding"/>
    <property type="evidence" value="ECO:0007669"/>
    <property type="project" value="TreeGrafter"/>
</dbReference>
<keyword evidence="1" id="KW-0521">NADP</keyword>
<evidence type="ECO:0000313" key="5">
    <source>
        <dbReference type="Proteomes" id="UP000474077"/>
    </source>
</evidence>
<dbReference type="PANTHER" id="PTHR48106:SF17">
    <property type="entry name" value="ENOYL REDUCTASE (ER) DOMAIN-CONTAINING PROTEIN"/>
    <property type="match status" value="1"/>
</dbReference>
<dbReference type="InterPro" id="IPR013154">
    <property type="entry name" value="ADH-like_N"/>
</dbReference>
<evidence type="ECO:0000256" key="2">
    <source>
        <dbReference type="ARBA" id="ARBA00023002"/>
    </source>
</evidence>
<sequence>MKVVAICNSRLRDVMPNTQFYNFVLDGESIPISLLDVPDLDYTELLSPNSVILEVSAFSCNYRDRTLLHLFYESCKTLSGKQKYFYSPIGSEFVGTVLEVGLAVTDFKKGDRVMANTSYPFRTNGSMGGVPTNFASQGILLLEEDQLIKVPDSMPDEVAAAFSVSAQTAYSMVRKASLNKGDNVLVTAATSNTSLSVIERLKKSGVNVFGLSSKAEKCEKALCDMGVKKVMSLPDLLEKGDLNTFFIKTKFDAVFDPFFDLYFEKLMPFINFGGRYVFCGFYNQHPSFGFEEHTKSLYPFITKCITSNISLIGNCLGRKEDLVEAVSDYLNKYYAPQIDSVFTEDAISGFFIKSFVSERFGKVVYKYKK</sequence>
<proteinExistence type="predicted"/>
<dbReference type="CDD" id="cd05188">
    <property type="entry name" value="MDR"/>
    <property type="match status" value="1"/>
</dbReference>
<name>A0A4Q5DCI4_9BACE</name>
<evidence type="ECO:0000313" key="4">
    <source>
        <dbReference type="EMBL" id="KAB6084691.1"/>
    </source>
</evidence>
<dbReference type="InterPro" id="IPR036291">
    <property type="entry name" value="NAD(P)-bd_dom_sf"/>
</dbReference>
<organism evidence="4 5">
    <name type="scientific">Bacteroides xylanisolvens</name>
    <dbReference type="NCBI Taxonomy" id="371601"/>
    <lineage>
        <taxon>Bacteria</taxon>
        <taxon>Pseudomonadati</taxon>
        <taxon>Bacteroidota</taxon>
        <taxon>Bacteroidia</taxon>
        <taxon>Bacteroidales</taxon>
        <taxon>Bacteroidaceae</taxon>
        <taxon>Bacteroides</taxon>
    </lineage>
</organism>
<dbReference type="PANTHER" id="PTHR48106">
    <property type="entry name" value="QUINONE OXIDOREDUCTASE PIG3-RELATED"/>
    <property type="match status" value="1"/>
</dbReference>
<protein>
    <submittedName>
        <fullName evidence="4">Zinc-binding alcohol dehydrogenase family protein</fullName>
    </submittedName>
</protein>
<dbReference type="RefSeq" id="WP_151922095.1">
    <property type="nucleotide sequence ID" value="NZ_RCXZ01000022.1"/>
</dbReference>
<dbReference type="SUPFAM" id="SSF51735">
    <property type="entry name" value="NAD(P)-binding Rossmann-fold domains"/>
    <property type="match status" value="1"/>
</dbReference>
<dbReference type="SUPFAM" id="SSF50129">
    <property type="entry name" value="GroES-like"/>
    <property type="match status" value="1"/>
</dbReference>
<dbReference type="Proteomes" id="UP000474077">
    <property type="component" value="Unassembled WGS sequence"/>
</dbReference>
<feature type="domain" description="Enoyl reductase (ER)" evidence="3">
    <location>
        <begin position="33"/>
        <end position="365"/>
    </location>
</feature>
<dbReference type="GO" id="GO:0016651">
    <property type="term" value="F:oxidoreductase activity, acting on NAD(P)H"/>
    <property type="evidence" value="ECO:0007669"/>
    <property type="project" value="TreeGrafter"/>
</dbReference>
<dbReference type="InterPro" id="IPR020843">
    <property type="entry name" value="ER"/>
</dbReference>
<dbReference type="InterPro" id="IPR011032">
    <property type="entry name" value="GroES-like_sf"/>
</dbReference>
<dbReference type="Gene3D" id="3.90.180.10">
    <property type="entry name" value="Medium-chain alcohol dehydrogenases, catalytic domain"/>
    <property type="match status" value="1"/>
</dbReference>
<evidence type="ECO:0000256" key="1">
    <source>
        <dbReference type="ARBA" id="ARBA00022857"/>
    </source>
</evidence>
<reference evidence="4 5" key="1">
    <citation type="journal article" date="2019" name="Nat. Med.">
        <title>A library of human gut bacterial isolates paired with longitudinal multiomics data enables mechanistic microbiome research.</title>
        <authorList>
            <person name="Poyet M."/>
            <person name="Groussin M."/>
            <person name="Gibbons S.M."/>
            <person name="Avila-Pacheco J."/>
            <person name="Jiang X."/>
            <person name="Kearney S.M."/>
            <person name="Perrotta A.R."/>
            <person name="Berdy B."/>
            <person name="Zhao S."/>
            <person name="Lieberman T.D."/>
            <person name="Swanson P.K."/>
            <person name="Smith M."/>
            <person name="Roesemann S."/>
            <person name="Alexander J.E."/>
            <person name="Rich S.A."/>
            <person name="Livny J."/>
            <person name="Vlamakis H."/>
            <person name="Clish C."/>
            <person name="Bullock K."/>
            <person name="Deik A."/>
            <person name="Scott J."/>
            <person name="Pierce K.A."/>
            <person name="Xavier R.J."/>
            <person name="Alm E.J."/>
        </authorList>
    </citation>
    <scope>NUCLEOTIDE SEQUENCE [LARGE SCALE GENOMIC DNA]</scope>
    <source>
        <strain evidence="4 5">BIOML-A73</strain>
    </source>
</reference>